<dbReference type="SMART" id="SM00642">
    <property type="entry name" value="Aamy"/>
    <property type="match status" value="1"/>
</dbReference>
<feature type="domain" description="Glycosyl hydrolase family 13 catalytic" evidence="1">
    <location>
        <begin position="18"/>
        <end position="465"/>
    </location>
</feature>
<gene>
    <name evidence="2" type="ORF">SAMN05660710_03390</name>
</gene>
<accession>A0A1G5JR44</accession>
<dbReference type="PANTHER" id="PTHR10357">
    <property type="entry name" value="ALPHA-AMYLASE FAMILY MEMBER"/>
    <property type="match status" value="1"/>
</dbReference>
<dbReference type="NCBIfam" id="TIGR02401">
    <property type="entry name" value="trehalose_TreY"/>
    <property type="match status" value="1"/>
</dbReference>
<organism evidence="2 3">
    <name type="scientific">Paracoccus tibetensis</name>
    <dbReference type="NCBI Taxonomy" id="336292"/>
    <lineage>
        <taxon>Bacteria</taxon>
        <taxon>Pseudomonadati</taxon>
        <taxon>Pseudomonadota</taxon>
        <taxon>Alphaproteobacteria</taxon>
        <taxon>Rhodobacterales</taxon>
        <taxon>Paracoccaceae</taxon>
        <taxon>Paracoccus</taxon>
    </lineage>
</organism>
<evidence type="ECO:0000259" key="1">
    <source>
        <dbReference type="SMART" id="SM00642"/>
    </source>
</evidence>
<dbReference type="STRING" id="336292.SAMN05660710_03390"/>
<dbReference type="GO" id="GO:0030980">
    <property type="term" value="P:alpha-glucan catabolic process"/>
    <property type="evidence" value="ECO:0007669"/>
    <property type="project" value="TreeGrafter"/>
</dbReference>
<sequence>MIPVRATYRLQFTADFTFADATALVPYLKDLGISHLYASPVFAARAGSTHGYDITDYNRLNPALGTEDDFRAMADALHQAGMGLILDFVPNHMGIGGADNAFWDSVMEWGQGSPYAHWFDIDWQAPGMEGKVLFPFLGDPYATVLKDGGLELKLGEDGRLAIWAHGTHRLPICPRDYHDILKTAGSDRAEDFTHLAEAEASDPRWPDLFARLAGAEVDLSAWREPVMLEALIARQHWRAAKFNLDADAINYRRFFTISDLAGVRVERAEVFEATHKLVLTLLRDGTIDGLRIDHIDGLRDPKGYCLMLREAAGRPFPLYVEKILGPEEHLPASWQSDGTTGYEFGNEIVTLLADPAGTEALTRIYHDFTARTAPPEEVVHEGKLAVLDGPMRAEMEAVTARVAALARLVPEWGDLGRGTIRAALAQVIAALDIYRAYADADGISPGDRARITAAIGAAKTRAPEIDPAAWALVQDVLTLDLSARLKGHEAEVLEAAARFQQLSGPVMAKGLEDRALYRFNRLIALNEVGSHPGHFQLPVASFHTAQATRLREAPRNMLGTSSHDTKRGEDARMRIVTISSHAELWRQKLAEWHGMLHDPAAPVDANEEYFFYQLLLGAWPEAEGDDFESRVTEAMLKSVREAGANTRWVFGDEGYENRIRKLIGRALRSTEFRSAFGDFARRVASDAEAASLIQTALKLTLPGVPDIYQGAEMWELSLVDPDNRRPVDFEARQKALREVLEGPVAPEGRSGDMVKLALTARLLRLRATMPELFAQGSYEPVAAEGPAADSCLGFIRRDGGRMLFVAARLHASAEAAALSETSFQLPRGAGGAWRDLLAAAPAAPPERAAELFAARPLAVLLSE</sequence>
<dbReference type="EMBL" id="FMVT01000015">
    <property type="protein sequence ID" value="SCY90902.1"/>
    <property type="molecule type" value="Genomic_DNA"/>
</dbReference>
<dbReference type="AlphaFoldDB" id="A0A1G5JR44"/>
<dbReference type="InterPro" id="IPR017853">
    <property type="entry name" value="GH"/>
</dbReference>
<keyword evidence="3" id="KW-1185">Reference proteome</keyword>
<dbReference type="CDD" id="cd11336">
    <property type="entry name" value="AmyAc_MTSase"/>
    <property type="match status" value="1"/>
</dbReference>
<dbReference type="Gene3D" id="1.10.10.470">
    <property type="entry name" value="Maltooligosyl trehalose synthase, domain 4"/>
    <property type="match status" value="1"/>
</dbReference>
<reference evidence="2 3" key="1">
    <citation type="submission" date="2016-10" db="EMBL/GenBank/DDBJ databases">
        <authorList>
            <person name="de Groot N.N."/>
        </authorList>
    </citation>
    <scope>NUCLEOTIDE SEQUENCE [LARGE SCALE GENOMIC DNA]</scope>
    <source>
        <strain evidence="2 3">CGMCC 1.8925</strain>
    </source>
</reference>
<dbReference type="Proteomes" id="UP000199502">
    <property type="component" value="Unassembled WGS sequence"/>
</dbReference>
<dbReference type="OrthoDB" id="9761577at2"/>
<proteinExistence type="predicted"/>
<dbReference type="SUPFAM" id="SSF51445">
    <property type="entry name" value="(Trans)glycosidases"/>
    <property type="match status" value="1"/>
</dbReference>
<dbReference type="InterPro" id="IPR006047">
    <property type="entry name" value="GH13_cat_dom"/>
</dbReference>
<name>A0A1G5JR44_9RHOB</name>
<dbReference type="GO" id="GO:0005992">
    <property type="term" value="P:trehalose biosynthetic process"/>
    <property type="evidence" value="ECO:0007669"/>
    <property type="project" value="TreeGrafter"/>
</dbReference>
<dbReference type="Gene3D" id="1.10.150.200">
    <property type="entry name" value="Maltooligosyl trehalose synthase, domain 3"/>
    <property type="match status" value="1"/>
</dbReference>
<evidence type="ECO:0000313" key="2">
    <source>
        <dbReference type="EMBL" id="SCY90902.1"/>
    </source>
</evidence>
<protein>
    <submittedName>
        <fullName evidence="2">Maltooligosyl trehalose synthase</fullName>
    </submittedName>
</protein>
<dbReference type="RefSeq" id="WP_090747473.1">
    <property type="nucleotide sequence ID" value="NZ_FMVT01000015.1"/>
</dbReference>
<dbReference type="PANTHER" id="PTHR10357:SF216">
    <property type="entry name" value="MALTOOLIGOSYL TREHALOSE SYNTHASE-RELATED"/>
    <property type="match status" value="1"/>
</dbReference>
<dbReference type="InterPro" id="IPR013797">
    <property type="entry name" value="Maltooligo_trehalose_synth_4"/>
</dbReference>
<dbReference type="Gene3D" id="3.30.1590.10">
    <property type="entry name" value="Maltooligosyl trehalose synthase, domain 2"/>
    <property type="match status" value="1"/>
</dbReference>
<dbReference type="InterPro" id="IPR012767">
    <property type="entry name" value="Trehalose_TreY"/>
</dbReference>
<dbReference type="GO" id="GO:0047470">
    <property type="term" value="F:(1,4)-alpha-D-glucan 1-alpha-D-glucosylmutase activity"/>
    <property type="evidence" value="ECO:0007669"/>
    <property type="project" value="TreeGrafter"/>
</dbReference>
<dbReference type="Gene3D" id="3.20.20.80">
    <property type="entry name" value="Glycosidases"/>
    <property type="match status" value="1"/>
</dbReference>
<evidence type="ECO:0000313" key="3">
    <source>
        <dbReference type="Proteomes" id="UP000199502"/>
    </source>
</evidence>
<dbReference type="Pfam" id="PF00128">
    <property type="entry name" value="Alpha-amylase"/>
    <property type="match status" value="1"/>
</dbReference>